<gene>
    <name evidence="3" type="ORF">FALBO_7308</name>
</gene>
<evidence type="ECO:0000259" key="1">
    <source>
        <dbReference type="Pfam" id="PF14231"/>
    </source>
</evidence>
<sequence length="172" mass="19403">MTTSPEQQFRDLCKIQGPVDEAAVAAVYDQLKPVAPELLIGQWEGGSFDTGHPTHKQLQDTKWAGKDFRSVDDVDPIMLYGEDGSRSWYPGYGHARVPHTSSFSLGVADSQQVREVRFRGVITAAMIYDKFPIIDAFRYVDDDTVLGAMDNKELKDKGTYYFYLTRRPTSKV</sequence>
<name>A0A8H4LD45_9HYPO</name>
<feature type="domain" description="DUF4334" evidence="2">
    <location>
        <begin position="112"/>
        <end position="166"/>
    </location>
</feature>
<dbReference type="Pfam" id="PF14231">
    <property type="entry name" value="GXWXG"/>
    <property type="match status" value="1"/>
</dbReference>
<dbReference type="OrthoDB" id="2213372at2759"/>
<dbReference type="Gene3D" id="2.40.128.580">
    <property type="entry name" value="GXWXG domain"/>
    <property type="match status" value="1"/>
</dbReference>
<dbReference type="Proteomes" id="UP000554235">
    <property type="component" value="Unassembled WGS sequence"/>
</dbReference>
<accession>A0A8H4LD45</accession>
<comment type="caution">
    <text evidence="3">The sequence shown here is derived from an EMBL/GenBank/DDBJ whole genome shotgun (WGS) entry which is preliminary data.</text>
</comment>
<dbReference type="Pfam" id="PF14232">
    <property type="entry name" value="DUF4334"/>
    <property type="match status" value="1"/>
</dbReference>
<evidence type="ECO:0000259" key="2">
    <source>
        <dbReference type="Pfam" id="PF14232"/>
    </source>
</evidence>
<keyword evidence="4" id="KW-1185">Reference proteome</keyword>
<evidence type="ECO:0000313" key="3">
    <source>
        <dbReference type="EMBL" id="KAF4465837.1"/>
    </source>
</evidence>
<dbReference type="EMBL" id="JAADYS010000968">
    <property type="protein sequence ID" value="KAF4465837.1"/>
    <property type="molecule type" value="Genomic_DNA"/>
</dbReference>
<evidence type="ECO:0000313" key="4">
    <source>
        <dbReference type="Proteomes" id="UP000554235"/>
    </source>
</evidence>
<organism evidence="3 4">
    <name type="scientific">Fusarium albosuccineum</name>
    <dbReference type="NCBI Taxonomy" id="1237068"/>
    <lineage>
        <taxon>Eukaryota</taxon>
        <taxon>Fungi</taxon>
        <taxon>Dikarya</taxon>
        <taxon>Ascomycota</taxon>
        <taxon>Pezizomycotina</taxon>
        <taxon>Sordariomycetes</taxon>
        <taxon>Hypocreomycetidae</taxon>
        <taxon>Hypocreales</taxon>
        <taxon>Nectriaceae</taxon>
        <taxon>Fusarium</taxon>
        <taxon>Fusarium decemcellulare species complex</taxon>
    </lineage>
</organism>
<dbReference type="InterPro" id="IPR025951">
    <property type="entry name" value="GXWXG_dom"/>
</dbReference>
<dbReference type="AlphaFoldDB" id="A0A8H4LD45"/>
<feature type="domain" description="GXWXG" evidence="1">
    <location>
        <begin position="26"/>
        <end position="84"/>
    </location>
</feature>
<proteinExistence type="predicted"/>
<reference evidence="3 4" key="1">
    <citation type="submission" date="2020-01" db="EMBL/GenBank/DDBJ databases">
        <title>Identification and distribution of gene clusters putatively required for synthesis of sphingolipid metabolism inhibitors in phylogenetically diverse species of the filamentous fungus Fusarium.</title>
        <authorList>
            <person name="Kim H.-S."/>
            <person name="Busman M."/>
            <person name="Brown D.W."/>
            <person name="Divon H."/>
            <person name="Uhlig S."/>
            <person name="Proctor R.H."/>
        </authorList>
    </citation>
    <scope>NUCLEOTIDE SEQUENCE [LARGE SCALE GENOMIC DNA]</scope>
    <source>
        <strain evidence="3 4">NRRL 20459</strain>
    </source>
</reference>
<dbReference type="InterPro" id="IPR025568">
    <property type="entry name" value="DUF4334"/>
</dbReference>
<protein>
    <submittedName>
        <fullName evidence="3">FAD binding domain-containing</fullName>
    </submittedName>
</protein>